<dbReference type="AlphaFoldDB" id="A0A9D0Z785"/>
<reference evidence="1" key="1">
    <citation type="submission" date="2020-10" db="EMBL/GenBank/DDBJ databases">
        <authorList>
            <person name="Gilroy R."/>
        </authorList>
    </citation>
    <scope>NUCLEOTIDE SEQUENCE</scope>
    <source>
        <strain evidence="1">ChiSjej2B20-13462</strain>
    </source>
</reference>
<sequence>MTTMSEQHKLVLAVLQEEDYDGTVTALNQHGFFVTKLSSSGGFLRKKNITILVGVETSRYVELMDLLKGRAGRRKKVMYATPAMMPGVHLEAAVSAVPIQVDTGGATVFTLELEGLEKI</sequence>
<comment type="caution">
    <text evidence="1">The sequence shown here is derived from an EMBL/GenBank/DDBJ whole genome shotgun (WGS) entry which is preliminary data.</text>
</comment>
<protein>
    <submittedName>
        <fullName evidence="1">Cyclic-di-AMP receptor</fullName>
    </submittedName>
</protein>
<dbReference type="InterPro" id="IPR011322">
    <property type="entry name" value="N-reg_PII-like_a/b"/>
</dbReference>
<proteinExistence type="predicted"/>
<evidence type="ECO:0000313" key="2">
    <source>
        <dbReference type="Proteomes" id="UP000886874"/>
    </source>
</evidence>
<dbReference type="SUPFAM" id="SSF54913">
    <property type="entry name" value="GlnB-like"/>
    <property type="match status" value="1"/>
</dbReference>
<dbReference type="EMBL" id="DVFN01000106">
    <property type="protein sequence ID" value="HIQ70150.1"/>
    <property type="molecule type" value="Genomic_DNA"/>
</dbReference>
<organism evidence="1 2">
    <name type="scientific">Candidatus Avoscillospira stercorigallinarum</name>
    <dbReference type="NCBI Taxonomy" id="2840708"/>
    <lineage>
        <taxon>Bacteria</taxon>
        <taxon>Bacillati</taxon>
        <taxon>Bacillota</taxon>
        <taxon>Clostridia</taxon>
        <taxon>Eubacteriales</taxon>
        <taxon>Oscillospiraceae</taxon>
        <taxon>Oscillospiraceae incertae sedis</taxon>
        <taxon>Candidatus Avoscillospira</taxon>
    </lineage>
</organism>
<dbReference type="PANTHER" id="PTHR38456:SF1">
    <property type="entry name" value="CYCLIC DI-AMP RECEPTOR A"/>
    <property type="match status" value="1"/>
</dbReference>
<gene>
    <name evidence="1" type="ORF">IAA67_07470</name>
</gene>
<dbReference type="InterPro" id="IPR010375">
    <property type="entry name" value="CdAMP_rec"/>
</dbReference>
<evidence type="ECO:0000313" key="1">
    <source>
        <dbReference type="EMBL" id="HIQ70150.1"/>
    </source>
</evidence>
<reference evidence="1" key="2">
    <citation type="journal article" date="2021" name="PeerJ">
        <title>Extensive microbial diversity within the chicken gut microbiome revealed by metagenomics and culture.</title>
        <authorList>
            <person name="Gilroy R."/>
            <person name="Ravi A."/>
            <person name="Getino M."/>
            <person name="Pursley I."/>
            <person name="Horton D.L."/>
            <person name="Alikhan N.F."/>
            <person name="Baker D."/>
            <person name="Gharbi K."/>
            <person name="Hall N."/>
            <person name="Watson M."/>
            <person name="Adriaenssens E.M."/>
            <person name="Foster-Nyarko E."/>
            <person name="Jarju S."/>
            <person name="Secka A."/>
            <person name="Antonio M."/>
            <person name="Oren A."/>
            <person name="Chaudhuri R.R."/>
            <person name="La Ragione R."/>
            <person name="Hildebrand F."/>
            <person name="Pallen M.J."/>
        </authorList>
    </citation>
    <scope>NUCLEOTIDE SEQUENCE</scope>
    <source>
        <strain evidence="1">ChiSjej2B20-13462</strain>
    </source>
</reference>
<dbReference type="PANTHER" id="PTHR38456">
    <property type="entry name" value="CYCLIC DI-AMP RECEPTOR A"/>
    <property type="match status" value="1"/>
</dbReference>
<dbReference type="Pfam" id="PF06153">
    <property type="entry name" value="CdAMP_rec"/>
    <property type="match status" value="1"/>
</dbReference>
<dbReference type="InterPro" id="IPR015867">
    <property type="entry name" value="N-reg_PII/ATP_PRibTrfase_C"/>
</dbReference>
<name>A0A9D0Z785_9FIRM</name>
<dbReference type="Proteomes" id="UP000886874">
    <property type="component" value="Unassembled WGS sequence"/>
</dbReference>
<keyword evidence="1" id="KW-0675">Receptor</keyword>
<accession>A0A9D0Z785</accession>
<dbReference type="Gene3D" id="3.30.70.120">
    <property type="match status" value="1"/>
</dbReference>